<proteinExistence type="predicted"/>
<gene>
    <name evidence="1" type="ORF">C273_07412</name>
</gene>
<evidence type="ECO:0000313" key="1">
    <source>
        <dbReference type="EMBL" id="EKU47507.1"/>
    </source>
</evidence>
<comment type="caution">
    <text evidence="1">The sequence shown here is derived from an EMBL/GenBank/DDBJ whole genome shotgun (WGS) entry which is preliminary data.</text>
</comment>
<dbReference type="STRING" id="1229783.C273_07412"/>
<reference evidence="1 2" key="1">
    <citation type="journal article" date="2013" name="Genome Announc.">
        <title>Genome Sequence of Staphylococcus massiliensis Strain S46, Isolated from the Surface of Healthy Human Skin.</title>
        <authorList>
            <person name="Srivastav R."/>
            <person name="Singh A."/>
            <person name="Jangir P.K."/>
            <person name="Kumari C."/>
            <person name="Muduli S."/>
            <person name="Sharma R."/>
        </authorList>
    </citation>
    <scope>NUCLEOTIDE SEQUENCE [LARGE SCALE GENOMIC DNA]</scope>
    <source>
        <strain evidence="1 2">S46</strain>
    </source>
</reference>
<dbReference type="InterPro" id="IPR052537">
    <property type="entry name" value="Extradiol_RC_dioxygenase"/>
</dbReference>
<dbReference type="PANTHER" id="PTHR36110:SF4">
    <property type="entry name" value="RING-CLEAVING DIOXYGENASE MHQA-RELATED"/>
    <property type="match status" value="1"/>
</dbReference>
<name>K9AY73_9STAP</name>
<accession>K9AY73</accession>
<dbReference type="SUPFAM" id="SSF54593">
    <property type="entry name" value="Glyoxalase/Bleomycin resistance protein/Dihydroxybiphenyl dioxygenase"/>
    <property type="match status" value="2"/>
</dbReference>
<dbReference type="AlphaFoldDB" id="K9AY73"/>
<dbReference type="InterPro" id="IPR029068">
    <property type="entry name" value="Glyas_Bleomycin-R_OHBP_Dase"/>
</dbReference>
<keyword evidence="2" id="KW-1185">Reference proteome</keyword>
<dbReference type="RefSeq" id="WP_009383813.1">
    <property type="nucleotide sequence ID" value="NZ_AMSQ01000010.1"/>
</dbReference>
<dbReference type="PANTHER" id="PTHR36110">
    <property type="entry name" value="RING-CLEAVING DIOXYGENASE MHQE-RELATED"/>
    <property type="match status" value="1"/>
</dbReference>
<dbReference type="EMBL" id="AMSQ01000010">
    <property type="protein sequence ID" value="EKU47507.1"/>
    <property type="molecule type" value="Genomic_DNA"/>
</dbReference>
<sequence>MSGIRSITLGTTNIDQTIELFRDILGMNYRSVNQNAQFGDAEFSPGTCIQFVEVPELQDSYQHYRSIGLRIPTDDGLEEYQALLDKSNISYSDVAHLNQNEHFGFNDSNHQYYDIYSNETNSGIPLGVPSDSSNVSPFHQITGLGPIILNTNEPIVTGSLLTQIFGFKPLAEYTVEDGNKKVIVFTVGDGGLGGEVHVVEADEAMKLPEFGIFEQLEFTAPSQKAFETALEKLKLNEIPFQELKSEERQTRSIRVNDTSGIAFIFTLDEK</sequence>
<protein>
    <submittedName>
        <fullName evidence="1">Glyoxalase family protein</fullName>
    </submittedName>
</protein>
<dbReference type="OrthoDB" id="2408010at2"/>
<dbReference type="Proteomes" id="UP000009885">
    <property type="component" value="Unassembled WGS sequence"/>
</dbReference>
<organism evidence="1 2">
    <name type="scientific">Staphylococcus massiliensis S46</name>
    <dbReference type="NCBI Taxonomy" id="1229783"/>
    <lineage>
        <taxon>Bacteria</taxon>
        <taxon>Bacillati</taxon>
        <taxon>Bacillota</taxon>
        <taxon>Bacilli</taxon>
        <taxon>Bacillales</taxon>
        <taxon>Staphylococcaceae</taxon>
        <taxon>Staphylococcus</taxon>
    </lineage>
</organism>
<dbReference type="eggNOG" id="COG0346">
    <property type="taxonomic scope" value="Bacteria"/>
</dbReference>
<evidence type="ECO:0000313" key="2">
    <source>
        <dbReference type="Proteomes" id="UP000009885"/>
    </source>
</evidence>
<dbReference type="PATRIC" id="fig|1229783.3.peg.1496"/>
<dbReference type="Gene3D" id="3.10.180.10">
    <property type="entry name" value="2,3-Dihydroxybiphenyl 1,2-Dioxygenase, domain 1"/>
    <property type="match status" value="1"/>
</dbReference>